<feature type="domain" description="GAG-pre-integrase" evidence="2">
    <location>
        <begin position="207"/>
        <end position="258"/>
    </location>
</feature>
<keyword evidence="4" id="KW-1185">Reference proteome</keyword>
<evidence type="ECO:0000313" key="3">
    <source>
        <dbReference type="EMBL" id="DBA00446.1"/>
    </source>
</evidence>
<reference evidence="3" key="2">
    <citation type="journal article" date="2023" name="Microbiol Resour">
        <title>Decontamination and Annotation of the Draft Genome Sequence of the Oomycete Lagenidium giganteum ARSEF 373.</title>
        <authorList>
            <person name="Morgan W.R."/>
            <person name="Tartar A."/>
        </authorList>
    </citation>
    <scope>NUCLEOTIDE SEQUENCE</scope>
    <source>
        <strain evidence="3">ARSEF 373</strain>
    </source>
</reference>
<dbReference type="Proteomes" id="UP001146120">
    <property type="component" value="Unassembled WGS sequence"/>
</dbReference>
<dbReference type="InterPro" id="IPR025724">
    <property type="entry name" value="GAG-pre-integrase_dom"/>
</dbReference>
<gene>
    <name evidence="3" type="ORF">N0F65_012977</name>
</gene>
<comment type="caution">
    <text evidence="3">The sequence shown here is derived from an EMBL/GenBank/DDBJ whole genome shotgun (WGS) entry which is preliminary data.</text>
</comment>
<evidence type="ECO:0000313" key="4">
    <source>
        <dbReference type="Proteomes" id="UP001146120"/>
    </source>
</evidence>
<protein>
    <recommendedName>
        <fullName evidence="2">GAG-pre-integrase domain-containing protein</fullName>
    </recommendedName>
</protein>
<reference evidence="3" key="1">
    <citation type="submission" date="2022-11" db="EMBL/GenBank/DDBJ databases">
        <authorList>
            <person name="Morgan W.R."/>
            <person name="Tartar A."/>
        </authorList>
    </citation>
    <scope>NUCLEOTIDE SEQUENCE</scope>
    <source>
        <strain evidence="3">ARSEF 373</strain>
    </source>
</reference>
<dbReference type="Pfam" id="PF13976">
    <property type="entry name" value="gag_pre-integrs"/>
    <property type="match status" value="1"/>
</dbReference>
<name>A0AAV2YZI8_9STRA</name>
<feature type="region of interest" description="Disordered" evidence="1">
    <location>
        <begin position="56"/>
        <end position="83"/>
    </location>
</feature>
<accession>A0AAV2YZI8</accession>
<dbReference type="AlphaFoldDB" id="A0AAV2YZI8"/>
<organism evidence="3 4">
    <name type="scientific">Lagenidium giganteum</name>
    <dbReference type="NCBI Taxonomy" id="4803"/>
    <lineage>
        <taxon>Eukaryota</taxon>
        <taxon>Sar</taxon>
        <taxon>Stramenopiles</taxon>
        <taxon>Oomycota</taxon>
        <taxon>Peronosporomycetes</taxon>
        <taxon>Pythiales</taxon>
        <taxon>Pythiaceae</taxon>
    </lineage>
</organism>
<dbReference type="EMBL" id="DAKRPA010000064">
    <property type="protein sequence ID" value="DBA00446.1"/>
    <property type="molecule type" value="Genomic_DNA"/>
</dbReference>
<evidence type="ECO:0000256" key="1">
    <source>
        <dbReference type="SAM" id="MobiDB-lite"/>
    </source>
</evidence>
<evidence type="ECO:0000259" key="2">
    <source>
        <dbReference type="Pfam" id="PF13976"/>
    </source>
</evidence>
<sequence>MLVSDREMAEVLLMGVTLTHRDEVRHFPHTDTQLSFQAVLSTVKAESEIDELLKKEEGSVMDMGNAKNGSQSGNKSRGKTKRKRGTCIYCNRRASPTEKATTINKWKKASDEEEDEEEPRDIGIVATMVDSADEGCTRFLEWVLDSGSTTHAGSWRPPEIRYLDFAAPVVPLLGFEKQNGFYRVTTPVQLQEETCVSLMSVATEVRVQEEKQGLLWHRRFAHLNFEALRRIQRNHAVDGLSKATMKGTVTCMVCTVGKTRQMSYRRTVTCGGRRYFQLVQDEFSRYNFPMQDTPISVSHQIKEQNLLKALARSMWTNAYTPEDNNIVEKSNGVVLSKVRTLLLTVNLPDALWGEAFVIDVKNIAYVFGAAQCTSKLKPLRRGFLLVTPPKLRDIGFSI</sequence>
<proteinExistence type="predicted"/>